<evidence type="ECO:0000256" key="3">
    <source>
        <dbReference type="ARBA" id="ARBA00022771"/>
    </source>
</evidence>
<keyword evidence="4" id="KW-0862">Zinc</keyword>
<feature type="compositionally biased region" description="Polar residues" evidence="6">
    <location>
        <begin position="179"/>
        <end position="192"/>
    </location>
</feature>
<dbReference type="PANTHER" id="PTHR13555">
    <property type="entry name" value="C2H2 ZINC FINGER CGI-62-RELATED"/>
    <property type="match status" value="1"/>
</dbReference>
<dbReference type="InterPro" id="IPR049899">
    <property type="entry name" value="Znf_C2HC_C3H"/>
</dbReference>
<evidence type="ECO:0000313" key="8">
    <source>
        <dbReference type="EMBL" id="CAG9858010.1"/>
    </source>
</evidence>
<keyword evidence="2" id="KW-0677">Repeat</keyword>
<proteinExistence type="predicted"/>
<evidence type="ECO:0000259" key="7">
    <source>
        <dbReference type="PROSITE" id="PS52027"/>
    </source>
</evidence>
<sequence>MTGRSKPKPFLVLPLSQSELPARFSPEIFEMPTKRPGLRLFAKSSKKPVENNRPLTATLDKPVVLNVRLIGKIDMSKIRKEFLNISNLCRLPLTISKLKNITLSRPLSLPPAAMEKKKILANDESNHCARNVKVTGRNASKLGKNEIKTPNGCDNNNNQSKHIRTPHKQPSGIIGTPSDAKSPSTKLPQPCNTCGRPDQPERLHSHPATPSGNDKSPKLKVKSSVQKPIAIKYKSKANKSENIAEDIAMSKLDDCRAKYKQKVSNVNRECKAGSRKITLTCYICGREYGTQSLPLHEPKCLEKWERENALLPKHLQLKPPKKPTVDSRNTEEWNLAAWEAAQSNLVPCPNCGRTFYPDRLVVHQRGCKVKPKKPSVDDIINYSIQATAEIRADPVLNQPTVNGHLPFQTWQCYICKKKFSGNTIREHEKTCLKHWQMENQTEAGPSLKKEKPQPKRIVYSAENREQIKPERPVSPKKPPLFPCYLCGKLFGVNSIYIHEPQCLKKWHVENDKLPPGKRRQVPQKPDIKFTASGDVDFKGTFHRIWDNHLAELIQCQKCQRKFFPNRIEAHVKSCKCIPVKLSKSAV</sequence>
<protein>
    <recommendedName>
        <fullName evidence="7">C2HC/C3H-type domain-containing protein</fullName>
    </recommendedName>
</protein>
<feature type="domain" description="C2HC/C3H-type" evidence="7">
    <location>
        <begin position="551"/>
        <end position="580"/>
    </location>
</feature>
<name>A0A9N9TPR3_PHYSR</name>
<evidence type="ECO:0000256" key="5">
    <source>
        <dbReference type="PROSITE-ProRule" id="PRU01371"/>
    </source>
</evidence>
<feature type="domain" description="C2HC/C3H-type" evidence="7">
    <location>
        <begin position="479"/>
        <end position="508"/>
    </location>
</feature>
<dbReference type="Gene3D" id="3.30.160.60">
    <property type="entry name" value="Classic Zinc Finger"/>
    <property type="match status" value="4"/>
</dbReference>
<dbReference type="OrthoDB" id="265955at2759"/>
<reference evidence="8" key="1">
    <citation type="submission" date="2022-01" db="EMBL/GenBank/DDBJ databases">
        <authorList>
            <person name="King R."/>
        </authorList>
    </citation>
    <scope>NUCLEOTIDE SEQUENCE</scope>
</reference>
<organism evidence="8 9">
    <name type="scientific">Phyllotreta striolata</name>
    <name type="common">Striped flea beetle</name>
    <name type="synonym">Crioceris striolata</name>
    <dbReference type="NCBI Taxonomy" id="444603"/>
    <lineage>
        <taxon>Eukaryota</taxon>
        <taxon>Metazoa</taxon>
        <taxon>Ecdysozoa</taxon>
        <taxon>Arthropoda</taxon>
        <taxon>Hexapoda</taxon>
        <taxon>Insecta</taxon>
        <taxon>Pterygota</taxon>
        <taxon>Neoptera</taxon>
        <taxon>Endopterygota</taxon>
        <taxon>Coleoptera</taxon>
        <taxon>Polyphaga</taxon>
        <taxon>Cucujiformia</taxon>
        <taxon>Chrysomeloidea</taxon>
        <taxon>Chrysomelidae</taxon>
        <taxon>Galerucinae</taxon>
        <taxon>Alticini</taxon>
        <taxon>Phyllotreta</taxon>
    </lineage>
</organism>
<evidence type="ECO:0000313" key="9">
    <source>
        <dbReference type="Proteomes" id="UP001153712"/>
    </source>
</evidence>
<dbReference type="Pfam" id="PF13913">
    <property type="entry name" value="zf-C2HC_2"/>
    <property type="match status" value="5"/>
</dbReference>
<gene>
    <name evidence="8" type="ORF">PHYEVI_LOCUS4403</name>
</gene>
<keyword evidence="9" id="KW-1185">Reference proteome</keyword>
<evidence type="ECO:0000256" key="2">
    <source>
        <dbReference type="ARBA" id="ARBA00022737"/>
    </source>
</evidence>
<feature type="domain" description="C2HC/C3H-type" evidence="7">
    <location>
        <begin position="277"/>
        <end position="306"/>
    </location>
</feature>
<dbReference type="Proteomes" id="UP001153712">
    <property type="component" value="Chromosome 15"/>
</dbReference>
<evidence type="ECO:0000256" key="6">
    <source>
        <dbReference type="SAM" id="MobiDB-lite"/>
    </source>
</evidence>
<dbReference type="EMBL" id="OU900108">
    <property type="protein sequence ID" value="CAG9858010.1"/>
    <property type="molecule type" value="Genomic_DNA"/>
</dbReference>
<dbReference type="PANTHER" id="PTHR13555:SF68">
    <property type="entry name" value="ZINC FINGER PROTEIN 474"/>
    <property type="match status" value="1"/>
</dbReference>
<keyword evidence="1" id="KW-0479">Metal-binding</keyword>
<dbReference type="AlphaFoldDB" id="A0A9N9TPR3"/>
<dbReference type="GO" id="GO:0008270">
    <property type="term" value="F:zinc ion binding"/>
    <property type="evidence" value="ECO:0007669"/>
    <property type="project" value="UniProtKB-KW"/>
</dbReference>
<dbReference type="InterPro" id="IPR026319">
    <property type="entry name" value="ZC2HC1A/B-like"/>
</dbReference>
<evidence type="ECO:0000256" key="1">
    <source>
        <dbReference type="ARBA" id="ARBA00022723"/>
    </source>
</evidence>
<feature type="domain" description="C2HC/C3H-type" evidence="7">
    <location>
        <begin position="344"/>
        <end position="373"/>
    </location>
</feature>
<dbReference type="PROSITE" id="PS52027">
    <property type="entry name" value="ZF_C2HC_C3H"/>
    <property type="match status" value="4"/>
</dbReference>
<evidence type="ECO:0000256" key="4">
    <source>
        <dbReference type="ARBA" id="ARBA00022833"/>
    </source>
</evidence>
<feature type="region of interest" description="Disordered" evidence="6">
    <location>
        <begin position="137"/>
        <end position="224"/>
    </location>
</feature>
<accession>A0A9N9TPR3</accession>
<keyword evidence="3 5" id="KW-0863">Zinc-finger</keyword>